<organism evidence="2">
    <name type="scientific">Klebsiella pneumoniae</name>
    <dbReference type="NCBI Taxonomy" id="573"/>
    <lineage>
        <taxon>Bacteria</taxon>
        <taxon>Pseudomonadati</taxon>
        <taxon>Pseudomonadota</taxon>
        <taxon>Gammaproteobacteria</taxon>
        <taxon>Enterobacterales</taxon>
        <taxon>Enterobacteriaceae</taxon>
        <taxon>Klebsiella/Raoultella group</taxon>
        <taxon>Klebsiella</taxon>
        <taxon>Klebsiella pneumoniae complex</taxon>
    </lineage>
</organism>
<accession>A0A483JFK1</accession>
<evidence type="ECO:0000313" key="2">
    <source>
        <dbReference type="EMBL" id="TCX42905.1"/>
    </source>
</evidence>
<protein>
    <recommendedName>
        <fullName evidence="1">InsA N-terminal zinc ribbon domain-containing protein</fullName>
    </recommendedName>
</protein>
<sequence>MMYNTCFCDFLMASVNVHCHRCQSAQLSVFKLGTGPLHIM</sequence>
<gene>
    <name evidence="2" type="ORF">ETE72_28190</name>
</gene>
<feature type="domain" description="InsA N-terminal zinc ribbon" evidence="1">
    <location>
        <begin position="12"/>
        <end position="33"/>
    </location>
</feature>
<proteinExistence type="predicted"/>
<dbReference type="EMBL" id="SDCK01000071">
    <property type="protein sequence ID" value="TCX42905.1"/>
    <property type="molecule type" value="Genomic_DNA"/>
</dbReference>
<dbReference type="Pfam" id="PF03811">
    <property type="entry name" value="Zn_ribbon_InsA"/>
    <property type="match status" value="1"/>
</dbReference>
<reference evidence="2" key="1">
    <citation type="submission" date="2019-01" db="EMBL/GenBank/DDBJ databases">
        <authorList>
            <person name="Lista F."/>
            <person name="Anselmo A."/>
        </authorList>
    </citation>
    <scope>NUCLEOTIDE SEQUENCE</scope>
    <source>
        <strain evidence="2">12S</strain>
    </source>
</reference>
<dbReference type="InterPro" id="IPR003220">
    <property type="entry name" value="InsA_N_dom_Znf"/>
</dbReference>
<name>A0A483JFK1_KLEPN</name>
<comment type="caution">
    <text evidence="2">The sequence shown here is derived from an EMBL/GenBank/DDBJ whole genome shotgun (WGS) entry which is preliminary data.</text>
</comment>
<dbReference type="AlphaFoldDB" id="A0A483JFK1"/>
<dbReference type="GO" id="GO:0006313">
    <property type="term" value="P:DNA transposition"/>
    <property type="evidence" value="ECO:0007669"/>
    <property type="project" value="InterPro"/>
</dbReference>
<evidence type="ECO:0000259" key="1">
    <source>
        <dbReference type="Pfam" id="PF03811"/>
    </source>
</evidence>